<geneLocation type="plasmid" evidence="1 2">
    <name>A</name>
</geneLocation>
<dbReference type="EMBL" id="CP000808">
    <property type="protein sequence ID" value="ACB54597.1"/>
    <property type="molecule type" value="Genomic_DNA"/>
</dbReference>
<dbReference type="Proteomes" id="UP000001203">
    <property type="component" value="Plasmid A"/>
</dbReference>
<accession>B1X386</accession>
<protein>
    <submittedName>
        <fullName evidence="1">Uncharacterized protein</fullName>
    </submittedName>
</protein>
<dbReference type="HOGENOM" id="CLU_1432378_0_0_3"/>
<dbReference type="RefSeq" id="WP_009547733.1">
    <property type="nucleotide sequence ID" value="NC_010539.1"/>
</dbReference>
<evidence type="ECO:0000313" key="2">
    <source>
        <dbReference type="Proteomes" id="UP000001203"/>
    </source>
</evidence>
<sequence length="189" mass="21408">MNKLRFFLIGYTTFFLVTNLLSSYEVKSANLLSKSTIRDEQPTLLVQNKTTLESINWGFFSYYIRYPHDTEYPYPNAIYKSVVYLERKNNIIYIYNTYLRRPLGQANGCGGLGCDMGKGSLLGTLKLQRRGNFLVVTEATEQAKILNNVKCQVQGDDTVPVLSCIGTFQSELNPNAFPFTVIYEFGSGT</sequence>
<name>B1X386_CROS5</name>
<gene>
    <name evidence="1" type="ordered locus">cce_5251</name>
</gene>
<proteinExistence type="predicted"/>
<dbReference type="AlphaFoldDB" id="B1X386"/>
<evidence type="ECO:0000313" key="1">
    <source>
        <dbReference type="EMBL" id="ACB54597.1"/>
    </source>
</evidence>
<keyword evidence="1" id="KW-0614">Plasmid</keyword>
<dbReference type="KEGG" id="cyt:cce_5251"/>
<organism evidence="1 2">
    <name type="scientific">Crocosphaera subtropica (strain ATCC 51142 / BH68)</name>
    <name type="common">Cyanothece sp. (strain ATCC 51142)</name>
    <dbReference type="NCBI Taxonomy" id="43989"/>
    <lineage>
        <taxon>Bacteria</taxon>
        <taxon>Bacillati</taxon>
        <taxon>Cyanobacteriota</taxon>
        <taxon>Cyanophyceae</taxon>
        <taxon>Oscillatoriophycideae</taxon>
        <taxon>Chroococcales</taxon>
        <taxon>Aphanothecaceae</taxon>
        <taxon>Crocosphaera</taxon>
        <taxon>Crocosphaera subtropica</taxon>
    </lineage>
</organism>
<reference evidence="1 2" key="1">
    <citation type="journal article" date="2008" name="Proc. Natl. Acad. Sci. U.S.A.">
        <title>The genome of Cyanothece 51142, a unicellular diazotrophic cyanobacterium important in the marine nitrogen cycle.</title>
        <authorList>
            <person name="Welsh E.A."/>
            <person name="Liberton M."/>
            <person name="Stoeckel J."/>
            <person name="Loh T."/>
            <person name="Elvitigala T."/>
            <person name="Wang C."/>
            <person name="Wollam A."/>
            <person name="Fulton R.S."/>
            <person name="Clifton S.W."/>
            <person name="Jacobs J.M."/>
            <person name="Aurora R."/>
            <person name="Ghosh B.K."/>
            <person name="Sherman L.A."/>
            <person name="Smith R.D."/>
            <person name="Wilson R.K."/>
            <person name="Pakrasi H.B."/>
        </authorList>
    </citation>
    <scope>NUCLEOTIDE SEQUENCE [LARGE SCALE GENOMIC DNA]</scope>
    <source>
        <strain evidence="2">ATCC 51142 / BH68</strain>
        <plasmid evidence="2">A</plasmid>
    </source>
</reference>
<keyword evidence="2" id="KW-1185">Reference proteome</keyword>